<dbReference type="InterPro" id="IPR036928">
    <property type="entry name" value="AS_sf"/>
</dbReference>
<evidence type="ECO:0000313" key="2">
    <source>
        <dbReference type="Proteomes" id="UP000504607"/>
    </source>
</evidence>
<protein>
    <submittedName>
        <fullName evidence="3">Fatty acid amide hydrolase isoform X2</fullName>
    </submittedName>
</protein>
<dbReference type="RefSeq" id="XP_029117497.1">
    <property type="nucleotide sequence ID" value="XM_029261664.1"/>
</dbReference>
<name>A0A8N4ERA7_ELAGV</name>
<dbReference type="Proteomes" id="UP000504607">
    <property type="component" value="Unplaced"/>
</dbReference>
<dbReference type="AlphaFoldDB" id="A0A8N4ERA7"/>
<evidence type="ECO:0000259" key="1">
    <source>
        <dbReference type="Pfam" id="PF01425"/>
    </source>
</evidence>
<dbReference type="Gene3D" id="3.90.1300.10">
    <property type="entry name" value="Amidase signature (AS) domain"/>
    <property type="match status" value="1"/>
</dbReference>
<dbReference type="InterPro" id="IPR000120">
    <property type="entry name" value="Amidase"/>
</dbReference>
<dbReference type="PANTHER" id="PTHR11895">
    <property type="entry name" value="TRANSAMIDASE"/>
    <property type="match status" value="1"/>
</dbReference>
<reference evidence="3" key="1">
    <citation type="submission" date="2025-08" db="UniProtKB">
        <authorList>
            <consortium name="RefSeq"/>
        </authorList>
    </citation>
    <scope>IDENTIFICATION</scope>
</reference>
<dbReference type="InterPro" id="IPR023631">
    <property type="entry name" value="Amidase_dom"/>
</dbReference>
<dbReference type="SUPFAM" id="SSF75304">
    <property type="entry name" value="Amidase signature (AS) enzymes"/>
    <property type="match status" value="1"/>
</dbReference>
<sequence>MGNKKRVMMPVEEIDVSAVKYRSQKIQAPHLTGFTLRLFVWLIETPPLGSLITSFLKRQNRITEMLQNTVIPERPMFRPEFPPQEPELGVVLVDENRDPVARLETATECLTPYDPSQHWSSDSTPFLYWTIRDYAYAYRSKITTPSVVAEHIISALEESSAKKPPVPMLISFSAGEVRTQAAASTNRILEGKPLSVLDGIFMAIKDDIDCYPYLTKGATTWFHKVRAVTQDAVCVSRLRSCGVIFIGKANMHELGLGTTGNNPNYGTTRNPHSVERYTGGSSSGPAALVASGLCSAAVGTDGGGLKTTYGRTDMEGSLCDCGTVEVVSPLAATVEDTMLVYAAMAGSSPADRISLKPSPLCLPNLSSSDNLTILQSFRLGKYTEWFNDVSCNDISNKCEDVLNLLSDAFGCQMIEIVLPELEEMRTAHIVSIGSETMCSLGPDCVDGRCSELTLDTRISLALFRSFSAAEYVAAQRLRRRIMYYHMEVFKKVDMIVTPTTGITAPEIPLSSLRSGETDYKVSGYLMRFILAGNLLGLPAISVPIGHDKQGLPIGLQLIGRPWGEASILRVASALEGLCSGFRKKPSKFCDVLKAI</sequence>
<keyword evidence="2" id="KW-1185">Reference proteome</keyword>
<dbReference type="GO" id="GO:0016020">
    <property type="term" value="C:membrane"/>
    <property type="evidence" value="ECO:0007669"/>
    <property type="project" value="TreeGrafter"/>
</dbReference>
<dbReference type="Pfam" id="PF01425">
    <property type="entry name" value="Amidase"/>
    <property type="match status" value="1"/>
</dbReference>
<gene>
    <name evidence="3" type="primary">LOC105034552</name>
</gene>
<evidence type="ECO:0000313" key="3">
    <source>
        <dbReference type="RefSeq" id="XP_029117497.1"/>
    </source>
</evidence>
<dbReference type="GO" id="GO:0070291">
    <property type="term" value="P:N-acylethanolamine metabolic process"/>
    <property type="evidence" value="ECO:0007669"/>
    <property type="project" value="TreeGrafter"/>
</dbReference>
<feature type="domain" description="Amidase" evidence="1">
    <location>
        <begin position="157"/>
        <end position="568"/>
    </location>
</feature>
<dbReference type="GO" id="GO:0047412">
    <property type="term" value="F:N-(long-chain-acyl)ethanolamine deacylase activity"/>
    <property type="evidence" value="ECO:0007669"/>
    <property type="project" value="TreeGrafter"/>
</dbReference>
<dbReference type="PANTHER" id="PTHR11895:SF156">
    <property type="entry name" value="FATTY ACID AMIDE HYDROLASE"/>
    <property type="match status" value="1"/>
</dbReference>
<keyword evidence="3" id="KW-0378">Hydrolase</keyword>
<proteinExistence type="predicted"/>
<accession>A0A8N4ERA7</accession>
<organism evidence="2 3">
    <name type="scientific">Elaeis guineensis var. tenera</name>
    <name type="common">Oil palm</name>
    <dbReference type="NCBI Taxonomy" id="51953"/>
    <lineage>
        <taxon>Eukaryota</taxon>
        <taxon>Viridiplantae</taxon>
        <taxon>Streptophyta</taxon>
        <taxon>Embryophyta</taxon>
        <taxon>Tracheophyta</taxon>
        <taxon>Spermatophyta</taxon>
        <taxon>Magnoliopsida</taxon>
        <taxon>Liliopsida</taxon>
        <taxon>Arecaceae</taxon>
        <taxon>Arecoideae</taxon>
        <taxon>Cocoseae</taxon>
        <taxon>Elaeidinae</taxon>
        <taxon>Elaeis</taxon>
    </lineage>
</organism>